<dbReference type="EC" id="4.2.2.-" evidence="4"/>
<dbReference type="HAMAP" id="MF_02071">
    <property type="entry name" value="RlpA"/>
    <property type="match status" value="1"/>
</dbReference>
<dbReference type="AlphaFoldDB" id="A0A4R4AKU1"/>
<dbReference type="Gene3D" id="3.30.70.1070">
    <property type="entry name" value="Sporulation related repeat"/>
    <property type="match status" value="1"/>
</dbReference>
<keyword evidence="8" id="KW-0449">Lipoprotein</keyword>
<dbReference type="Pfam" id="PF03330">
    <property type="entry name" value="DPBB_1"/>
    <property type="match status" value="1"/>
</dbReference>
<gene>
    <name evidence="4" type="primary">rlpA</name>
    <name evidence="8" type="ORF">EDC29_101291</name>
</gene>
<organism evidence="8 9">
    <name type="scientific">Marichromatium gracile</name>
    <name type="common">Chromatium gracile</name>
    <dbReference type="NCBI Taxonomy" id="1048"/>
    <lineage>
        <taxon>Bacteria</taxon>
        <taxon>Pseudomonadati</taxon>
        <taxon>Pseudomonadota</taxon>
        <taxon>Gammaproteobacteria</taxon>
        <taxon>Chromatiales</taxon>
        <taxon>Chromatiaceae</taxon>
        <taxon>Marichromatium</taxon>
    </lineage>
</organism>
<evidence type="ECO:0000256" key="5">
    <source>
        <dbReference type="RuleBase" id="RU003495"/>
    </source>
</evidence>
<dbReference type="InterPro" id="IPR036908">
    <property type="entry name" value="RlpA-like_sf"/>
</dbReference>
<accession>A0A4R4AKU1</accession>
<evidence type="ECO:0000256" key="6">
    <source>
        <dbReference type="SAM" id="MobiDB-lite"/>
    </source>
</evidence>
<sequence>MSASRIAVDQQALSQGRIRMSIPSARPSHRRLLIALAIGAAALGGCASQPGQHQLDAFDDVPPEIADIPDAVPKVEPRSRYGNPKSYEVFGKRYYTKASSRGHVERGLASWYGKDFHGRRTSSGEPYDMHAMTAAHKTLPLPTYARVTNLENGRSVVVRINDRGPFHGSRVIDLSYTAATKLGMARKGTAMVEVRAIDPRRPDADPGPLVAGGEHAPQRARDTTPPASEPARATTKPVTTAARTTDGGSGGLYVQVGAFGDPRNAERLRSRLRPELGDPILVENTRSADNALYRVRIGPLASRTEASALTERLAGLGIAETRLVQN</sequence>
<dbReference type="InterPro" id="IPR007730">
    <property type="entry name" value="SPOR-like_dom"/>
</dbReference>
<evidence type="ECO:0000256" key="2">
    <source>
        <dbReference type="ARBA" id="ARBA00023239"/>
    </source>
</evidence>
<dbReference type="Proteomes" id="UP000295247">
    <property type="component" value="Unassembled WGS sequence"/>
</dbReference>
<dbReference type="PANTHER" id="PTHR34183:SF1">
    <property type="entry name" value="ENDOLYTIC PEPTIDOGLYCAN TRANSGLYCOSYLASE RLPA"/>
    <property type="match status" value="1"/>
</dbReference>
<dbReference type="FunFam" id="2.40.40.10:FF:000003">
    <property type="entry name" value="Endolytic peptidoglycan transglycosylase RlpA"/>
    <property type="match status" value="1"/>
</dbReference>
<dbReference type="GO" id="GO:0009279">
    <property type="term" value="C:cell outer membrane"/>
    <property type="evidence" value="ECO:0007669"/>
    <property type="project" value="TreeGrafter"/>
</dbReference>
<dbReference type="Gene3D" id="2.40.40.10">
    <property type="entry name" value="RlpA-like domain"/>
    <property type="match status" value="1"/>
</dbReference>
<dbReference type="EMBL" id="SMDC01000001">
    <property type="protein sequence ID" value="TCW39875.1"/>
    <property type="molecule type" value="Genomic_DNA"/>
</dbReference>
<reference evidence="8 9" key="1">
    <citation type="submission" date="2019-03" db="EMBL/GenBank/DDBJ databases">
        <title>Genomic Encyclopedia of Type Strains, Phase IV (KMG-IV): sequencing the most valuable type-strain genomes for metagenomic binning, comparative biology and taxonomic classification.</title>
        <authorList>
            <person name="Goeker M."/>
        </authorList>
    </citation>
    <scope>NUCLEOTIDE SEQUENCE [LARGE SCALE GENOMIC DNA]</scope>
    <source>
        <strain evidence="8 9">DSM 203</strain>
    </source>
</reference>
<evidence type="ECO:0000256" key="1">
    <source>
        <dbReference type="ARBA" id="ARBA00022729"/>
    </source>
</evidence>
<keyword evidence="1" id="KW-0732">Signal</keyword>
<dbReference type="InterPro" id="IPR012997">
    <property type="entry name" value="RplA"/>
</dbReference>
<dbReference type="GO" id="GO:0000270">
    <property type="term" value="P:peptidoglycan metabolic process"/>
    <property type="evidence" value="ECO:0007669"/>
    <property type="project" value="UniProtKB-UniRule"/>
</dbReference>
<dbReference type="SUPFAM" id="SSF50685">
    <property type="entry name" value="Barwin-like endoglucanases"/>
    <property type="match status" value="1"/>
</dbReference>
<dbReference type="InterPro" id="IPR009009">
    <property type="entry name" value="RlpA-like_DPBB"/>
</dbReference>
<evidence type="ECO:0000259" key="7">
    <source>
        <dbReference type="PROSITE" id="PS51724"/>
    </source>
</evidence>
<evidence type="ECO:0000313" key="9">
    <source>
        <dbReference type="Proteomes" id="UP000295247"/>
    </source>
</evidence>
<name>A0A4R4AKU1_MARGR</name>
<dbReference type="SUPFAM" id="SSF110997">
    <property type="entry name" value="Sporulation related repeat"/>
    <property type="match status" value="1"/>
</dbReference>
<dbReference type="GO" id="GO:0071555">
    <property type="term" value="P:cell wall organization"/>
    <property type="evidence" value="ECO:0007669"/>
    <property type="project" value="UniProtKB-KW"/>
</dbReference>
<dbReference type="GO" id="GO:0042834">
    <property type="term" value="F:peptidoglycan binding"/>
    <property type="evidence" value="ECO:0007669"/>
    <property type="project" value="InterPro"/>
</dbReference>
<comment type="function">
    <text evidence="4">Lytic transglycosylase with a strong preference for naked glycan strands that lack stem peptides.</text>
</comment>
<dbReference type="InterPro" id="IPR036680">
    <property type="entry name" value="SPOR-like_sf"/>
</dbReference>
<feature type="compositionally biased region" description="Low complexity" evidence="6">
    <location>
        <begin position="230"/>
        <end position="245"/>
    </location>
</feature>
<protein>
    <recommendedName>
        <fullName evidence="4">Endolytic peptidoglycan transglycosylase RlpA</fullName>
        <ecNumber evidence="4">4.2.2.-</ecNumber>
    </recommendedName>
</protein>
<dbReference type="NCBIfam" id="TIGR00413">
    <property type="entry name" value="rlpA"/>
    <property type="match status" value="1"/>
</dbReference>
<evidence type="ECO:0000313" key="8">
    <source>
        <dbReference type="EMBL" id="TCW39875.1"/>
    </source>
</evidence>
<dbReference type="PANTHER" id="PTHR34183">
    <property type="entry name" value="ENDOLYTIC PEPTIDOGLYCAN TRANSGLYCOSYLASE RLPA"/>
    <property type="match status" value="1"/>
</dbReference>
<feature type="domain" description="SPOR" evidence="7">
    <location>
        <begin position="246"/>
        <end position="326"/>
    </location>
</feature>
<proteinExistence type="inferred from homology"/>
<dbReference type="InterPro" id="IPR034718">
    <property type="entry name" value="RlpA"/>
</dbReference>
<feature type="region of interest" description="Disordered" evidence="6">
    <location>
        <begin position="198"/>
        <end position="249"/>
    </location>
</feature>
<dbReference type="GO" id="GO:0008932">
    <property type="term" value="F:lytic endotransglycosylase activity"/>
    <property type="evidence" value="ECO:0007669"/>
    <property type="project" value="UniProtKB-UniRule"/>
</dbReference>
<keyword evidence="3 4" id="KW-0961">Cell wall biogenesis/degradation</keyword>
<dbReference type="CDD" id="cd22268">
    <property type="entry name" value="DPBB_RlpA-like"/>
    <property type="match status" value="1"/>
</dbReference>
<dbReference type="PROSITE" id="PS51724">
    <property type="entry name" value="SPOR"/>
    <property type="match status" value="1"/>
</dbReference>
<dbReference type="Pfam" id="PF05036">
    <property type="entry name" value="SPOR"/>
    <property type="match status" value="1"/>
</dbReference>
<comment type="caution">
    <text evidence="8">The sequence shown here is derived from an EMBL/GenBank/DDBJ whole genome shotgun (WGS) entry which is preliminary data.</text>
</comment>
<keyword evidence="2 4" id="KW-0456">Lyase</keyword>
<comment type="similarity">
    <text evidence="4 5">Belongs to the RlpA family.</text>
</comment>
<evidence type="ECO:0000256" key="4">
    <source>
        <dbReference type="HAMAP-Rule" id="MF_02071"/>
    </source>
</evidence>
<evidence type="ECO:0000256" key="3">
    <source>
        <dbReference type="ARBA" id="ARBA00023316"/>
    </source>
</evidence>